<comment type="caution">
    <text evidence="1">The sequence shown here is derived from an EMBL/GenBank/DDBJ whole genome shotgun (WGS) entry which is preliminary data.</text>
</comment>
<feature type="non-terminal residue" evidence="1">
    <location>
        <position position="32"/>
    </location>
</feature>
<evidence type="ECO:0000313" key="1">
    <source>
        <dbReference type="EMBL" id="CAF4969445.1"/>
    </source>
</evidence>
<accession>A0A821YTF7</accession>
<sequence length="32" mass="3417">MVAVLGTEVAVVLKNEKQLVDDEADADADTWA</sequence>
<dbReference type="Proteomes" id="UP000663873">
    <property type="component" value="Unassembled WGS sequence"/>
</dbReference>
<protein>
    <submittedName>
        <fullName evidence="1">Uncharacterized protein</fullName>
    </submittedName>
</protein>
<evidence type="ECO:0000313" key="2">
    <source>
        <dbReference type="Proteomes" id="UP000663873"/>
    </source>
</evidence>
<organism evidence="1 2">
    <name type="scientific">Rotaria socialis</name>
    <dbReference type="NCBI Taxonomy" id="392032"/>
    <lineage>
        <taxon>Eukaryota</taxon>
        <taxon>Metazoa</taxon>
        <taxon>Spiralia</taxon>
        <taxon>Gnathifera</taxon>
        <taxon>Rotifera</taxon>
        <taxon>Eurotatoria</taxon>
        <taxon>Bdelloidea</taxon>
        <taxon>Philodinida</taxon>
        <taxon>Philodinidae</taxon>
        <taxon>Rotaria</taxon>
    </lineage>
</organism>
<dbReference type="EMBL" id="CAJOBP010098577">
    <property type="protein sequence ID" value="CAF4969445.1"/>
    <property type="molecule type" value="Genomic_DNA"/>
</dbReference>
<gene>
    <name evidence="1" type="ORF">UJA718_LOCUS48678</name>
</gene>
<reference evidence="1" key="1">
    <citation type="submission" date="2021-02" db="EMBL/GenBank/DDBJ databases">
        <authorList>
            <person name="Nowell W R."/>
        </authorList>
    </citation>
    <scope>NUCLEOTIDE SEQUENCE</scope>
</reference>
<dbReference type="AlphaFoldDB" id="A0A821YTF7"/>
<keyword evidence="2" id="KW-1185">Reference proteome</keyword>
<name>A0A821YTF7_9BILA</name>
<proteinExistence type="predicted"/>